<evidence type="ECO:0008006" key="4">
    <source>
        <dbReference type="Google" id="ProtNLM"/>
    </source>
</evidence>
<name>W4KBK1_HETIT</name>
<feature type="transmembrane region" description="Helical" evidence="1">
    <location>
        <begin position="27"/>
        <end position="51"/>
    </location>
</feature>
<dbReference type="KEGG" id="hir:HETIRDRAFT_383186"/>
<dbReference type="HOGENOM" id="CLU_918506_0_0_1"/>
<proteinExistence type="predicted"/>
<reference evidence="2 3" key="1">
    <citation type="journal article" date="2012" name="New Phytol.">
        <title>Insight into trade-off between wood decay and parasitism from the genome of a fungal forest pathogen.</title>
        <authorList>
            <person name="Olson A."/>
            <person name="Aerts A."/>
            <person name="Asiegbu F."/>
            <person name="Belbahri L."/>
            <person name="Bouzid O."/>
            <person name="Broberg A."/>
            <person name="Canback B."/>
            <person name="Coutinho P.M."/>
            <person name="Cullen D."/>
            <person name="Dalman K."/>
            <person name="Deflorio G."/>
            <person name="van Diepen L.T."/>
            <person name="Dunand C."/>
            <person name="Duplessis S."/>
            <person name="Durling M."/>
            <person name="Gonthier P."/>
            <person name="Grimwood J."/>
            <person name="Fossdal C.G."/>
            <person name="Hansson D."/>
            <person name="Henrissat B."/>
            <person name="Hietala A."/>
            <person name="Himmelstrand K."/>
            <person name="Hoffmeister D."/>
            <person name="Hogberg N."/>
            <person name="James T.Y."/>
            <person name="Karlsson M."/>
            <person name="Kohler A."/>
            <person name="Kues U."/>
            <person name="Lee Y.H."/>
            <person name="Lin Y.C."/>
            <person name="Lind M."/>
            <person name="Lindquist E."/>
            <person name="Lombard V."/>
            <person name="Lucas S."/>
            <person name="Lunden K."/>
            <person name="Morin E."/>
            <person name="Murat C."/>
            <person name="Park J."/>
            <person name="Raffaello T."/>
            <person name="Rouze P."/>
            <person name="Salamov A."/>
            <person name="Schmutz J."/>
            <person name="Solheim H."/>
            <person name="Stahlberg J."/>
            <person name="Velez H."/>
            <person name="de Vries R.P."/>
            <person name="Wiebenga A."/>
            <person name="Woodward S."/>
            <person name="Yakovlev I."/>
            <person name="Garbelotto M."/>
            <person name="Martin F."/>
            <person name="Grigoriev I.V."/>
            <person name="Stenlid J."/>
        </authorList>
    </citation>
    <scope>NUCLEOTIDE SEQUENCE [LARGE SCALE GENOMIC DNA]</scope>
    <source>
        <strain evidence="2 3">TC 32-1</strain>
    </source>
</reference>
<evidence type="ECO:0000313" key="2">
    <source>
        <dbReference type="EMBL" id="ETW83109.1"/>
    </source>
</evidence>
<gene>
    <name evidence="2" type="ORF">HETIRDRAFT_383186</name>
</gene>
<dbReference type="STRING" id="747525.W4KBK1"/>
<protein>
    <recommendedName>
        <fullName evidence="4">SH3 domain-containing protein</fullName>
    </recommendedName>
</protein>
<organism evidence="2 3">
    <name type="scientific">Heterobasidion irregulare (strain TC 32-1)</name>
    <dbReference type="NCBI Taxonomy" id="747525"/>
    <lineage>
        <taxon>Eukaryota</taxon>
        <taxon>Fungi</taxon>
        <taxon>Dikarya</taxon>
        <taxon>Basidiomycota</taxon>
        <taxon>Agaricomycotina</taxon>
        <taxon>Agaricomycetes</taxon>
        <taxon>Russulales</taxon>
        <taxon>Bondarzewiaceae</taxon>
        <taxon>Heterobasidion</taxon>
        <taxon>Heterobasidion annosum species complex</taxon>
    </lineage>
</organism>
<dbReference type="EMBL" id="KI925457">
    <property type="protein sequence ID" value="ETW83109.1"/>
    <property type="molecule type" value="Genomic_DNA"/>
</dbReference>
<dbReference type="eggNOG" id="ENOG502SPR0">
    <property type="taxonomic scope" value="Eukaryota"/>
</dbReference>
<keyword evidence="3" id="KW-1185">Reference proteome</keyword>
<dbReference type="InParanoid" id="W4KBK1"/>
<keyword evidence="1" id="KW-1133">Transmembrane helix</keyword>
<dbReference type="RefSeq" id="XP_009545393.1">
    <property type="nucleotide sequence ID" value="XM_009547098.1"/>
</dbReference>
<dbReference type="Proteomes" id="UP000030671">
    <property type="component" value="Unassembled WGS sequence"/>
</dbReference>
<sequence length="296" mass="32310">MAPSTSYTQLLRRDSPDSNDSNKITPVIITGFVVAGVVVAVVIGWLFVRLLRKRNVKKRKEERSGAFLTVKGVVKDGQESLPSVSIGSAANDFSRTQMGPSIVMPNKAIINPNATKDDIIRYHTEAGNITRPFSFALKPPRILGHSPSNSTNSRPVSTVSFLTADRSSPRTSMFGLDWRSSSISAFSSSSTSRGVESRKVRQLFNPVLPDELVINLEEKITVVQSFDDGWCIVGRDSMLKSGDVEMGAVPAWVFVKPVKGLKAERPMRSSSLGVTVEMDAGPGFSSREELVSWSNF</sequence>
<dbReference type="GeneID" id="20672148"/>
<dbReference type="AlphaFoldDB" id="W4KBK1"/>
<keyword evidence="1" id="KW-0472">Membrane</keyword>
<accession>W4KBK1</accession>
<evidence type="ECO:0000256" key="1">
    <source>
        <dbReference type="SAM" id="Phobius"/>
    </source>
</evidence>
<dbReference type="OrthoDB" id="5340910at2759"/>
<keyword evidence="1" id="KW-0812">Transmembrane</keyword>
<evidence type="ECO:0000313" key="3">
    <source>
        <dbReference type="Proteomes" id="UP000030671"/>
    </source>
</evidence>